<accession>A0ABV5SCI0</accession>
<dbReference type="InterPro" id="IPR041484">
    <property type="entry name" value="TetR_C_25"/>
</dbReference>
<reference evidence="2 3" key="1">
    <citation type="submission" date="2024-09" db="EMBL/GenBank/DDBJ databases">
        <authorList>
            <person name="Sun Q."/>
            <person name="Mori K."/>
        </authorList>
    </citation>
    <scope>NUCLEOTIDE SEQUENCE [LARGE SCALE GENOMIC DNA]</scope>
    <source>
        <strain evidence="2 3">JCM 3143</strain>
    </source>
</reference>
<sequence length="118" mass="12345">MADLARTLTDGTPAAAALFDEMVAVAERHLGTQEGEGSADQTAVPVRTLTAMKLGITMLHGQLSRVLDLDDATGAGWHEISRAVLAIVSPAIAGAEGTALARHGLDEYEIIEGKKDHD</sequence>
<dbReference type="EMBL" id="JBHMBW010000056">
    <property type="protein sequence ID" value="MFB9629391.1"/>
    <property type="molecule type" value="Genomic_DNA"/>
</dbReference>
<keyword evidence="3" id="KW-1185">Reference proteome</keyword>
<dbReference type="Gene3D" id="1.10.357.10">
    <property type="entry name" value="Tetracycline Repressor, domain 2"/>
    <property type="match status" value="1"/>
</dbReference>
<gene>
    <name evidence="2" type="ORF">ACFFSA_40495</name>
</gene>
<dbReference type="Pfam" id="PF17933">
    <property type="entry name" value="TetR_C_25"/>
    <property type="match status" value="1"/>
</dbReference>
<dbReference type="RefSeq" id="WP_344987681.1">
    <property type="nucleotide sequence ID" value="NZ_BAAAXV010000001.1"/>
</dbReference>
<comment type="caution">
    <text evidence="2">The sequence shown here is derived from an EMBL/GenBank/DDBJ whole genome shotgun (WGS) entry which is preliminary data.</text>
</comment>
<feature type="domain" description="TetR transcriptional regulator Rv1219c-like C-terminal" evidence="1">
    <location>
        <begin position="4"/>
        <end position="75"/>
    </location>
</feature>
<protein>
    <recommendedName>
        <fullName evidence="1">TetR transcriptional regulator Rv1219c-like C-terminal domain-containing protein</fullName>
    </recommendedName>
</protein>
<dbReference type="Proteomes" id="UP001589532">
    <property type="component" value="Unassembled WGS sequence"/>
</dbReference>
<proteinExistence type="predicted"/>
<evidence type="ECO:0000259" key="1">
    <source>
        <dbReference type="Pfam" id="PF17933"/>
    </source>
</evidence>
<organism evidence="2 3">
    <name type="scientific">Nonomuraea helvata</name>
    <dbReference type="NCBI Taxonomy" id="37484"/>
    <lineage>
        <taxon>Bacteria</taxon>
        <taxon>Bacillati</taxon>
        <taxon>Actinomycetota</taxon>
        <taxon>Actinomycetes</taxon>
        <taxon>Streptosporangiales</taxon>
        <taxon>Streptosporangiaceae</taxon>
        <taxon>Nonomuraea</taxon>
    </lineage>
</organism>
<evidence type="ECO:0000313" key="3">
    <source>
        <dbReference type="Proteomes" id="UP001589532"/>
    </source>
</evidence>
<evidence type="ECO:0000313" key="2">
    <source>
        <dbReference type="EMBL" id="MFB9629391.1"/>
    </source>
</evidence>
<name>A0ABV5SCI0_9ACTN</name>